<comment type="caution">
    <text evidence="3">The sequence shown here is derived from an EMBL/GenBank/DDBJ whole genome shotgun (WGS) entry which is preliminary data.</text>
</comment>
<feature type="region of interest" description="Disordered" evidence="1">
    <location>
        <begin position="1"/>
        <end position="24"/>
    </location>
</feature>
<dbReference type="SUPFAM" id="SSF82171">
    <property type="entry name" value="DPP6 N-terminal domain-like"/>
    <property type="match status" value="1"/>
</dbReference>
<dbReference type="Proteomes" id="UP000239406">
    <property type="component" value="Unassembled WGS sequence"/>
</dbReference>
<feature type="compositionally biased region" description="Acidic residues" evidence="1">
    <location>
        <begin position="7"/>
        <end position="18"/>
    </location>
</feature>
<dbReference type="EMBL" id="PSNY01000014">
    <property type="protein sequence ID" value="PPE69154.1"/>
    <property type="molecule type" value="Genomic_DNA"/>
</dbReference>
<keyword evidence="4" id="KW-1185">Reference proteome</keyword>
<name>A0A2S5T2C0_9BURK</name>
<dbReference type="Gene3D" id="2.130.10.10">
    <property type="entry name" value="YVTN repeat-like/Quinoprotein amine dehydrogenase"/>
    <property type="match status" value="1"/>
</dbReference>
<accession>A0A2S5T2C0</accession>
<proteinExistence type="predicted"/>
<dbReference type="InterPro" id="IPR044060">
    <property type="entry name" value="Bacterial_rp_domain"/>
</dbReference>
<dbReference type="InterPro" id="IPR015943">
    <property type="entry name" value="WD40/YVTN_repeat-like_dom_sf"/>
</dbReference>
<gene>
    <name evidence="3" type="ORF">C1702_12815</name>
</gene>
<evidence type="ECO:0000313" key="3">
    <source>
        <dbReference type="EMBL" id="PPE69154.1"/>
    </source>
</evidence>
<evidence type="ECO:0000259" key="2">
    <source>
        <dbReference type="Pfam" id="PF18998"/>
    </source>
</evidence>
<sequence length="713" mass="75323">MDAPTDIVDELDPQEEADAASADMESAQRVLSSNYYRKRPVKVTVTGSGTVTGDRGGINCNASGGPQCSASFSQLTYVRLTAKPASGSKFTGWSGACAGTNTVCRVSNTVARNVKANFSRVQSAPVNYTLNVSVSGNGGVISNPGGVSCGTAGSNCSASFASGTTVKLTAQVPSGYVFQGWSGACSGTASTCQVTMSQARSVSAAFAVAQPTRYSLDVAVSGTGNVRSTPSGIDCGNSATSCKASYNAGTSVTLTATPASGQVFNGWGGDCVGSGSSCTVSLSAQRRVEARFVAQQTSQPAPAPVPPQPAPGIGTSAGLSPACSAIYGSSSLSLKTGNSNDAIPSLAKPAKGKALSEPTYKTCLVRVTDHNVEPPSGFARNDYSRRQAFNADSSKLIVYAYDGHWHLYDAQTFAHLKTLNGPAADAEPQWHPTDPNLLYYLPTNGGMTVHELNVSTNTSRVVGNFSGRLPWSNVARLWTKSEGSPSADARYWAFQAETSNFAPVGIVVWDRVTDTIVATMNNSERPDHLSMSPSGNYVVVSWLNRVVAYDRNLKNPRTLQNNSEHSDIALDANGDDQYVAVDYQSNNGAVFMINLRTGQRTDLFGTYISGTATALHISGKAFNKPGWVLVSTYANYGGAQQWLHKKIMAVQLKANPTIYHLAHTRVVDNGYWTEPQASVNRDFTKVLFTSNWGVNSSMDVDAYMIELPAGAIK</sequence>
<feature type="domain" description="Bacterial repeat" evidence="2">
    <location>
        <begin position="150"/>
        <end position="208"/>
    </location>
</feature>
<dbReference type="Pfam" id="PF18998">
    <property type="entry name" value="Flg_new_2"/>
    <property type="match status" value="3"/>
</dbReference>
<reference evidence="3 4" key="1">
    <citation type="submission" date="2018-02" db="EMBL/GenBank/DDBJ databases">
        <title>Reclassifiation of [Polyangium] brachysporum DSM 7029 as Guopingzhaonella breviflexa gen. nov., sp. nov., a member of the family Comamonadaceae.</title>
        <authorList>
            <person name="Tang B."/>
        </authorList>
    </citation>
    <scope>NUCLEOTIDE SEQUENCE [LARGE SCALE GENOMIC DNA]</scope>
    <source>
        <strain evidence="3 4">DSM 15344</strain>
    </source>
</reference>
<evidence type="ECO:0000256" key="1">
    <source>
        <dbReference type="SAM" id="MobiDB-lite"/>
    </source>
</evidence>
<organism evidence="3 4">
    <name type="scientific">Caldimonas thermodepolymerans</name>
    <dbReference type="NCBI Taxonomy" id="215580"/>
    <lineage>
        <taxon>Bacteria</taxon>
        <taxon>Pseudomonadati</taxon>
        <taxon>Pseudomonadota</taxon>
        <taxon>Betaproteobacteria</taxon>
        <taxon>Burkholderiales</taxon>
        <taxon>Sphaerotilaceae</taxon>
        <taxon>Caldimonas</taxon>
    </lineage>
</organism>
<dbReference type="AlphaFoldDB" id="A0A2S5T2C0"/>
<feature type="domain" description="Bacterial repeat" evidence="2">
    <location>
        <begin position="43"/>
        <end position="121"/>
    </location>
</feature>
<protein>
    <recommendedName>
        <fullName evidence="2">Bacterial repeat domain-containing protein</fullName>
    </recommendedName>
</protein>
<evidence type="ECO:0000313" key="4">
    <source>
        <dbReference type="Proteomes" id="UP000239406"/>
    </source>
</evidence>
<feature type="domain" description="Bacterial repeat" evidence="2">
    <location>
        <begin position="238"/>
        <end position="294"/>
    </location>
</feature>